<dbReference type="Proteomes" id="UP000182227">
    <property type="component" value="Unassembled WGS sequence"/>
</dbReference>
<dbReference type="PROSITE" id="PS50968">
    <property type="entry name" value="BIOTINYL_LIPOYL"/>
    <property type="match status" value="1"/>
</dbReference>
<dbReference type="FunFam" id="2.40.50.100:FF:000003">
    <property type="entry name" value="Acetyl-CoA carboxylase biotin carboxyl carrier protein"/>
    <property type="match status" value="1"/>
</dbReference>
<dbReference type="CDD" id="cd06850">
    <property type="entry name" value="biotinyl_domain"/>
    <property type="match status" value="1"/>
</dbReference>
<name>A0A0U1DS93_9MYCO</name>
<dbReference type="InterPro" id="IPR000089">
    <property type="entry name" value="Biotin_lipoyl"/>
</dbReference>
<dbReference type="InterPro" id="IPR050709">
    <property type="entry name" value="Biotin_Carboxyl_Carrier/Decarb"/>
</dbReference>
<dbReference type="EMBL" id="CTEF01000004">
    <property type="protein sequence ID" value="CQD20793.1"/>
    <property type="molecule type" value="Genomic_DNA"/>
</dbReference>
<dbReference type="SUPFAM" id="SSF51230">
    <property type="entry name" value="Single hybrid motif"/>
    <property type="match status" value="1"/>
</dbReference>
<dbReference type="PANTHER" id="PTHR45266">
    <property type="entry name" value="OXALOACETATE DECARBOXYLASE ALPHA CHAIN"/>
    <property type="match status" value="1"/>
</dbReference>
<sequence length="163" mass="16863">MRVGYTLGSTGTCLQVDDEPLADVEVVEGSSERVVLRVDGVRRTYDVVLDGDVAHLDSVAGYSALRLAPRFVDPSTLNPPGSLTAPMPGSVVRLPVAEGETVSAGQTLVVLETMKMEHTVASPIDGVLNALPVQVGHQVSSGDVLAVVEAVDGGEVASDATEL</sequence>
<feature type="domain" description="Lipoyl-binding" evidence="3">
    <location>
        <begin position="74"/>
        <end position="149"/>
    </location>
</feature>
<dbReference type="EC" id="6.3.4.14" evidence="1"/>
<evidence type="ECO:0000256" key="1">
    <source>
        <dbReference type="ARBA" id="ARBA00013263"/>
    </source>
</evidence>
<evidence type="ECO:0000313" key="5">
    <source>
        <dbReference type="Proteomes" id="UP000182227"/>
    </source>
</evidence>
<dbReference type="GO" id="GO:0004075">
    <property type="term" value="F:biotin carboxylase activity"/>
    <property type="evidence" value="ECO:0007669"/>
    <property type="project" value="UniProtKB-EC"/>
</dbReference>
<keyword evidence="2" id="KW-0092">Biotin</keyword>
<protein>
    <recommendedName>
        <fullName evidence="1">biotin carboxylase</fullName>
        <ecNumber evidence="1">6.3.4.14</ecNumber>
    </recommendedName>
</protein>
<proteinExistence type="predicted"/>
<organism evidence="4 5">
    <name type="scientific">Mycolicibacterium conceptionense</name>
    <dbReference type="NCBI Taxonomy" id="451644"/>
    <lineage>
        <taxon>Bacteria</taxon>
        <taxon>Bacillati</taxon>
        <taxon>Actinomycetota</taxon>
        <taxon>Actinomycetes</taxon>
        <taxon>Mycobacteriales</taxon>
        <taxon>Mycobacteriaceae</taxon>
        <taxon>Mycolicibacterium</taxon>
    </lineage>
</organism>
<reference evidence="4 5" key="1">
    <citation type="submission" date="2015-03" db="EMBL/GenBank/DDBJ databases">
        <authorList>
            <person name="Murphy D."/>
        </authorList>
    </citation>
    <scope>NUCLEOTIDE SEQUENCE [LARGE SCALE GENOMIC DNA]</scope>
    <source>
        <strain evidence="4 5">D16</strain>
    </source>
</reference>
<evidence type="ECO:0000313" key="4">
    <source>
        <dbReference type="EMBL" id="CQD20793.1"/>
    </source>
</evidence>
<dbReference type="PANTHER" id="PTHR45266:SF3">
    <property type="entry name" value="OXALOACETATE DECARBOXYLASE ALPHA CHAIN"/>
    <property type="match status" value="1"/>
</dbReference>
<evidence type="ECO:0000256" key="2">
    <source>
        <dbReference type="ARBA" id="ARBA00023267"/>
    </source>
</evidence>
<dbReference type="InterPro" id="IPR011053">
    <property type="entry name" value="Single_hybrid_motif"/>
</dbReference>
<dbReference type="AlphaFoldDB" id="A0A0U1DS93"/>
<dbReference type="Gene3D" id="2.40.50.100">
    <property type="match status" value="1"/>
</dbReference>
<gene>
    <name evidence="4" type="ORF">BN970_04787</name>
</gene>
<accession>A0A0U1DS93</accession>
<evidence type="ECO:0000259" key="3">
    <source>
        <dbReference type="PROSITE" id="PS50968"/>
    </source>
</evidence>
<dbReference type="Pfam" id="PF00364">
    <property type="entry name" value="Biotin_lipoyl"/>
    <property type="match status" value="1"/>
</dbReference>